<protein>
    <submittedName>
        <fullName evidence="1">DUF393 domain-containing protein</fullName>
    </submittedName>
</protein>
<dbReference type="InterPro" id="IPR052927">
    <property type="entry name" value="DCC_oxidoreductase"/>
</dbReference>
<reference evidence="1" key="1">
    <citation type="journal article" date="2020" name="mSystems">
        <title>Genome- and Community-Level Interaction Insights into Carbon Utilization and Element Cycling Functions of Hydrothermarchaeota in Hydrothermal Sediment.</title>
        <authorList>
            <person name="Zhou Z."/>
            <person name="Liu Y."/>
            <person name="Xu W."/>
            <person name="Pan J."/>
            <person name="Luo Z.H."/>
            <person name="Li M."/>
        </authorList>
    </citation>
    <scope>NUCLEOTIDE SEQUENCE [LARGE SCALE GENOMIC DNA]</scope>
    <source>
        <strain evidence="1">HyVt-460</strain>
    </source>
</reference>
<evidence type="ECO:0000313" key="1">
    <source>
        <dbReference type="EMBL" id="HHM02079.1"/>
    </source>
</evidence>
<dbReference type="AlphaFoldDB" id="A0A7V5VF44"/>
<accession>A0A7V5VF44</accession>
<proteinExistence type="predicted"/>
<dbReference type="Proteomes" id="UP000885771">
    <property type="component" value="Unassembled WGS sequence"/>
</dbReference>
<dbReference type="EMBL" id="DRLI01000139">
    <property type="protein sequence ID" value="HHM02079.1"/>
    <property type="molecule type" value="Genomic_DNA"/>
</dbReference>
<gene>
    <name evidence="1" type="ORF">ENJ15_03635</name>
</gene>
<sequence length="137" mass="16024">MAEADDPEQKSIVFFDGYCVLCNSSVDLLLKLDKKERMLYAPLRGKTAARLLAAELIDDVDTIILWHEGRIFIKSEAILKIAYLCGGPWHHLSLFKPLPRKFRDALYDFIARHRYRWFGKKESCRLPGIEEQHRFLD</sequence>
<dbReference type="Pfam" id="PF04134">
    <property type="entry name" value="DCC1-like"/>
    <property type="match status" value="1"/>
</dbReference>
<dbReference type="InterPro" id="IPR007263">
    <property type="entry name" value="DCC1-like"/>
</dbReference>
<dbReference type="GO" id="GO:0015035">
    <property type="term" value="F:protein-disulfide reductase activity"/>
    <property type="evidence" value="ECO:0007669"/>
    <property type="project" value="InterPro"/>
</dbReference>
<dbReference type="PANTHER" id="PTHR33639">
    <property type="entry name" value="THIOL-DISULFIDE OXIDOREDUCTASE DCC"/>
    <property type="match status" value="1"/>
</dbReference>
<comment type="caution">
    <text evidence="1">The sequence shown here is derived from an EMBL/GenBank/DDBJ whole genome shotgun (WGS) entry which is preliminary data.</text>
</comment>
<name>A0A7V5VF44_CALAY</name>
<organism evidence="1">
    <name type="scientific">Caldithrix abyssi</name>
    <dbReference type="NCBI Taxonomy" id="187145"/>
    <lineage>
        <taxon>Bacteria</taxon>
        <taxon>Pseudomonadati</taxon>
        <taxon>Calditrichota</taxon>
        <taxon>Calditrichia</taxon>
        <taxon>Calditrichales</taxon>
        <taxon>Calditrichaceae</taxon>
        <taxon>Caldithrix</taxon>
    </lineage>
</organism>
<dbReference type="PANTHER" id="PTHR33639:SF2">
    <property type="entry name" value="DUF393 DOMAIN-CONTAINING PROTEIN"/>
    <property type="match status" value="1"/>
</dbReference>